<evidence type="ECO:0000256" key="6">
    <source>
        <dbReference type="ARBA" id="ARBA00023053"/>
    </source>
</evidence>
<keyword evidence="3" id="KW-1003">Cell membrane</keyword>
<evidence type="ECO:0000256" key="2">
    <source>
        <dbReference type="ARBA" id="ARBA00022448"/>
    </source>
</evidence>
<name>A0ABT1ZIE0_9MICO</name>
<protein>
    <submittedName>
        <fullName evidence="12">Sodium:proton antiporter</fullName>
    </submittedName>
</protein>
<evidence type="ECO:0000256" key="10">
    <source>
        <dbReference type="SAM" id="Phobius"/>
    </source>
</evidence>
<comment type="caution">
    <text evidence="12">The sequence shown here is derived from an EMBL/GenBank/DDBJ whole genome shotgun (WGS) entry which is preliminary data.</text>
</comment>
<dbReference type="RefSeq" id="WP_258799656.1">
    <property type="nucleotide sequence ID" value="NZ_JANTHX010000008.1"/>
</dbReference>
<feature type="transmembrane region" description="Helical" evidence="10">
    <location>
        <begin position="54"/>
        <end position="74"/>
    </location>
</feature>
<dbReference type="InterPro" id="IPR018422">
    <property type="entry name" value="Cation/H_exchanger_CPA1"/>
</dbReference>
<evidence type="ECO:0000259" key="11">
    <source>
        <dbReference type="Pfam" id="PF00999"/>
    </source>
</evidence>
<evidence type="ECO:0000256" key="8">
    <source>
        <dbReference type="ARBA" id="ARBA00023136"/>
    </source>
</evidence>
<feature type="transmembrane region" description="Helical" evidence="10">
    <location>
        <begin position="389"/>
        <end position="411"/>
    </location>
</feature>
<keyword evidence="7" id="KW-0406">Ion transport</keyword>
<keyword evidence="5 10" id="KW-1133">Transmembrane helix</keyword>
<feature type="transmembrane region" description="Helical" evidence="10">
    <location>
        <begin position="423"/>
        <end position="447"/>
    </location>
</feature>
<feature type="transmembrane region" description="Helical" evidence="10">
    <location>
        <begin position="306"/>
        <end position="329"/>
    </location>
</feature>
<dbReference type="InterPro" id="IPR006153">
    <property type="entry name" value="Cation/H_exchanger_TM"/>
</dbReference>
<dbReference type="Pfam" id="PF00999">
    <property type="entry name" value="Na_H_Exchanger"/>
    <property type="match status" value="1"/>
</dbReference>
<keyword evidence="9" id="KW-0739">Sodium transport</keyword>
<reference evidence="12 13" key="1">
    <citation type="submission" date="2022-08" db="EMBL/GenBank/DDBJ databases">
        <authorList>
            <person name="Li F."/>
        </authorList>
    </citation>
    <scope>NUCLEOTIDE SEQUENCE [LARGE SCALE GENOMIC DNA]</scope>
    <source>
        <strain evidence="12 13">10F1B-8-1</strain>
    </source>
</reference>
<evidence type="ECO:0000256" key="3">
    <source>
        <dbReference type="ARBA" id="ARBA00022475"/>
    </source>
</evidence>
<dbReference type="PANTHER" id="PTHR10110:SF86">
    <property type="entry name" value="SODIUM_HYDROGEN EXCHANGER 7"/>
    <property type="match status" value="1"/>
</dbReference>
<keyword evidence="13" id="KW-1185">Reference proteome</keyword>
<evidence type="ECO:0000313" key="13">
    <source>
        <dbReference type="Proteomes" id="UP001205337"/>
    </source>
</evidence>
<feature type="transmembrane region" description="Helical" evidence="10">
    <location>
        <begin position="178"/>
        <end position="207"/>
    </location>
</feature>
<feature type="domain" description="Cation/H+ exchanger transmembrane" evidence="11">
    <location>
        <begin position="13"/>
        <end position="449"/>
    </location>
</feature>
<dbReference type="Proteomes" id="UP001205337">
    <property type="component" value="Unassembled WGS sequence"/>
</dbReference>
<keyword evidence="2" id="KW-0813">Transport</keyword>
<evidence type="ECO:0000313" key="12">
    <source>
        <dbReference type="EMBL" id="MCS0500484.1"/>
    </source>
</evidence>
<feature type="transmembrane region" description="Helical" evidence="10">
    <location>
        <begin position="154"/>
        <end position="172"/>
    </location>
</feature>
<dbReference type="Gene3D" id="6.10.140.1330">
    <property type="match status" value="1"/>
</dbReference>
<sequence length="585" mass="63156">MDYALVAIAGIAAIVAAAAWGPRLGVAAPLILVVLGVVYSLIPGVPPIDIEPDIILMGVLPPLLYAAAITVPIVDFRRNLSTITVLSVLLVVVSALVTGSVLFMLLPDLNLAAAIALGAVISPTDVVAATAIAKRMGLPARLVSILEGEGLVNDATALVLLRTAIAATAATASGADVIAWNAIAAFFYAVFVAIAIGVVVGIAAVWVRRRLDNPMLDTAISFAVPFIAYIPAEELHGSGVISVVAAGLYSGHQSAKAFTAQSRISERFNWRTVQFVLENGVFLLMGAQISTIIADVESDELPIHQAVLLGLLMTALLIAVRYVFVWPLIFVMRRQQQRFEEQDSMLSRALERIQGMVGGSDRFERRRQGVERRIDRRRNDIVQLRAEGLGWRGGIVLGWAGMRGVVTLAAAQSLPRSTPYYEQLVLIAFTVAVVTLLVQGGTLPWVIRWTGIRGSDRVADRRELATLLEEMSTAGVSVLDAEEVTVEGVPVDPAVVERVREDTLLATQSAWERAEQADQDDALANSPHQQYRRLRREVLAAERAVLLDARSRGSYPSRILQRAQALLDLEDARLQQIDTGGRAEE</sequence>
<feature type="transmembrane region" description="Helical" evidence="10">
    <location>
        <begin position="112"/>
        <end position="133"/>
    </location>
</feature>
<feature type="transmembrane region" description="Helical" evidence="10">
    <location>
        <begin position="86"/>
        <end position="106"/>
    </location>
</feature>
<organism evidence="12 13">
    <name type="scientific">Protaetiibacter mangrovi</name>
    <dbReference type="NCBI Taxonomy" id="2970926"/>
    <lineage>
        <taxon>Bacteria</taxon>
        <taxon>Bacillati</taxon>
        <taxon>Actinomycetota</taxon>
        <taxon>Actinomycetes</taxon>
        <taxon>Micrococcales</taxon>
        <taxon>Microbacteriaceae</taxon>
        <taxon>Protaetiibacter</taxon>
    </lineage>
</organism>
<comment type="subcellular location">
    <subcellularLocation>
        <location evidence="1">Cell membrane</location>
        <topology evidence="1">Multi-pass membrane protein</topology>
    </subcellularLocation>
</comment>
<keyword evidence="4 10" id="KW-0812">Transmembrane</keyword>
<feature type="transmembrane region" description="Helical" evidence="10">
    <location>
        <begin position="275"/>
        <end position="294"/>
    </location>
</feature>
<evidence type="ECO:0000256" key="5">
    <source>
        <dbReference type="ARBA" id="ARBA00022989"/>
    </source>
</evidence>
<evidence type="ECO:0000256" key="7">
    <source>
        <dbReference type="ARBA" id="ARBA00023065"/>
    </source>
</evidence>
<proteinExistence type="predicted"/>
<accession>A0ABT1ZIE0</accession>
<dbReference type="PANTHER" id="PTHR10110">
    <property type="entry name" value="SODIUM/HYDROGEN EXCHANGER"/>
    <property type="match status" value="1"/>
</dbReference>
<keyword evidence="8 10" id="KW-0472">Membrane</keyword>
<evidence type="ECO:0000256" key="4">
    <source>
        <dbReference type="ARBA" id="ARBA00022692"/>
    </source>
</evidence>
<gene>
    <name evidence="12" type="ORF">NUH29_13090</name>
</gene>
<evidence type="ECO:0000256" key="9">
    <source>
        <dbReference type="ARBA" id="ARBA00023201"/>
    </source>
</evidence>
<evidence type="ECO:0000256" key="1">
    <source>
        <dbReference type="ARBA" id="ARBA00004651"/>
    </source>
</evidence>
<dbReference type="EMBL" id="JANTHX010000008">
    <property type="protein sequence ID" value="MCS0500484.1"/>
    <property type="molecule type" value="Genomic_DNA"/>
</dbReference>
<keyword evidence="6" id="KW-0915">Sodium</keyword>